<evidence type="ECO:0000313" key="1">
    <source>
        <dbReference type="EMBL" id="GBF32888.1"/>
    </source>
</evidence>
<organism evidence="1 2">
    <name type="scientific">Desulfocucumis palustris</name>
    <dbReference type="NCBI Taxonomy" id="1898651"/>
    <lineage>
        <taxon>Bacteria</taxon>
        <taxon>Bacillati</taxon>
        <taxon>Bacillota</taxon>
        <taxon>Clostridia</taxon>
        <taxon>Eubacteriales</taxon>
        <taxon>Desulfocucumaceae</taxon>
        <taxon>Desulfocucumis</taxon>
    </lineage>
</organism>
<proteinExistence type="predicted"/>
<sequence>MFQLIVNPNFQKAMTSGAVQLFKIGTLTVASVWLSRATHEAGKNLIAEMTQHYRIIKHQMSV</sequence>
<dbReference type="AlphaFoldDB" id="A0A2L2X9R8"/>
<reference evidence="2" key="1">
    <citation type="submission" date="2018-02" db="EMBL/GenBank/DDBJ databases">
        <title>Genome sequence of Desulfocucumis palustris strain NAW-5.</title>
        <authorList>
            <person name="Watanabe M."/>
            <person name="Kojima H."/>
            <person name="Fukui M."/>
        </authorList>
    </citation>
    <scope>NUCLEOTIDE SEQUENCE [LARGE SCALE GENOMIC DNA]</scope>
    <source>
        <strain evidence="2">NAW-5</strain>
    </source>
</reference>
<accession>A0A2L2X9R8</accession>
<protein>
    <submittedName>
        <fullName evidence="1">Uncharacterized protein</fullName>
    </submittedName>
</protein>
<evidence type="ECO:0000313" key="2">
    <source>
        <dbReference type="Proteomes" id="UP000239549"/>
    </source>
</evidence>
<dbReference type="EMBL" id="BFAV01000065">
    <property type="protein sequence ID" value="GBF32888.1"/>
    <property type="molecule type" value="Genomic_DNA"/>
</dbReference>
<name>A0A2L2X9R8_9FIRM</name>
<dbReference type="RefSeq" id="WP_104371355.1">
    <property type="nucleotide sequence ID" value="NZ_BFAV01000065.1"/>
</dbReference>
<dbReference type="Proteomes" id="UP000239549">
    <property type="component" value="Unassembled WGS sequence"/>
</dbReference>
<keyword evidence="2" id="KW-1185">Reference proteome</keyword>
<gene>
    <name evidence="1" type="ORF">DCCM_1985</name>
</gene>
<comment type="caution">
    <text evidence="1">The sequence shown here is derived from an EMBL/GenBank/DDBJ whole genome shotgun (WGS) entry which is preliminary data.</text>
</comment>